<evidence type="ECO:0000259" key="2">
    <source>
        <dbReference type="Pfam" id="PF01590"/>
    </source>
</evidence>
<dbReference type="EMBL" id="JAFBBU010000001">
    <property type="protein sequence ID" value="MBM7472433.1"/>
    <property type="molecule type" value="Genomic_DNA"/>
</dbReference>
<feature type="domain" description="GAF" evidence="2">
    <location>
        <begin position="162"/>
        <end position="255"/>
    </location>
</feature>
<evidence type="ECO:0000313" key="3">
    <source>
        <dbReference type="EMBL" id="MBM7472433.1"/>
    </source>
</evidence>
<feature type="compositionally biased region" description="Polar residues" evidence="1">
    <location>
        <begin position="315"/>
        <end position="336"/>
    </location>
</feature>
<feature type="compositionally biased region" description="Basic and acidic residues" evidence="1">
    <location>
        <begin position="11"/>
        <end position="21"/>
    </location>
</feature>
<dbReference type="InterPro" id="IPR029016">
    <property type="entry name" value="GAF-like_dom_sf"/>
</dbReference>
<organism evidence="3 4">
    <name type="scientific">Subtercola frigoramans</name>
    <dbReference type="NCBI Taxonomy" id="120298"/>
    <lineage>
        <taxon>Bacteria</taxon>
        <taxon>Bacillati</taxon>
        <taxon>Actinomycetota</taxon>
        <taxon>Actinomycetes</taxon>
        <taxon>Micrococcales</taxon>
        <taxon>Microbacteriaceae</taxon>
        <taxon>Subtercola</taxon>
    </lineage>
</organism>
<dbReference type="Pfam" id="PF01590">
    <property type="entry name" value="GAF"/>
    <property type="match status" value="1"/>
</dbReference>
<dbReference type="InterPro" id="IPR003018">
    <property type="entry name" value="GAF"/>
</dbReference>
<reference evidence="3 4" key="1">
    <citation type="submission" date="2021-01" db="EMBL/GenBank/DDBJ databases">
        <title>Sequencing the genomes of 1000 actinobacteria strains.</title>
        <authorList>
            <person name="Klenk H.-P."/>
        </authorList>
    </citation>
    <scope>NUCLEOTIDE SEQUENCE [LARGE SCALE GENOMIC DNA]</scope>
    <source>
        <strain evidence="3 4">DSM 13057</strain>
    </source>
</reference>
<evidence type="ECO:0000313" key="4">
    <source>
        <dbReference type="Proteomes" id="UP000776164"/>
    </source>
</evidence>
<name>A0ABS2L5Q7_9MICO</name>
<sequence length="546" mass="58306">MASPWVVSPPDSRHDGPRERALSQAQAHDALIGAGTSLEHTGTSVVDASGIRTGAKSAPDHSVETSHAVGADYADAAGVRRLVEESWKRSLARKLDPDTLLPRFDLDDETLREYRREHPLSLVLPIIHRLLIAHTFESGLIVAIGDQAGRLLWIDGDRELRRRAEGMYFVEGADWSEASVGTSAPGTALALDHGIQIGGAEHFNRIVHPWSCTAVPVHDPATGDILGVIDITGGDDAVSPATMPLLEAAVAAAESELRIHQLARAHPRLGLTTQLRLPSRVGGGPGWPGAGAHVVANTSAVMITDTGTGIGIGMSPSSTGNAPGTVETSARSSSGTKKPRATDARQLSVLGRELGRLTVGTEGNAETNTVELSARHTEILTLLAWHRRGLSADQLAQKLYAADNSVATLRAEIVRLRAVLAEVDPSVVIESRPYRLAPPLELDAHRVLAFLERGAHRVALAAYVGPVVMGSTAPGVVEIRDEISTNVRESLMTDASADVLLAYAHTDECAYDREVWIACLQRLPAQSPKRASVVSRIERIDTELKR</sequence>
<proteinExistence type="predicted"/>
<dbReference type="Gene3D" id="3.30.450.40">
    <property type="match status" value="1"/>
</dbReference>
<keyword evidence="4" id="KW-1185">Reference proteome</keyword>
<protein>
    <recommendedName>
        <fullName evidence="2">GAF domain-containing protein</fullName>
    </recommendedName>
</protein>
<feature type="region of interest" description="Disordered" evidence="1">
    <location>
        <begin position="1"/>
        <end position="26"/>
    </location>
</feature>
<accession>A0ABS2L5Q7</accession>
<dbReference type="Proteomes" id="UP000776164">
    <property type="component" value="Unassembled WGS sequence"/>
</dbReference>
<comment type="caution">
    <text evidence="3">The sequence shown here is derived from an EMBL/GenBank/DDBJ whole genome shotgun (WGS) entry which is preliminary data.</text>
</comment>
<feature type="region of interest" description="Disordered" evidence="1">
    <location>
        <begin position="315"/>
        <end position="343"/>
    </location>
</feature>
<dbReference type="RefSeq" id="WP_205109176.1">
    <property type="nucleotide sequence ID" value="NZ_BAAAHT010000013.1"/>
</dbReference>
<gene>
    <name evidence="3" type="ORF">JOE66_002067</name>
</gene>
<evidence type="ECO:0000256" key="1">
    <source>
        <dbReference type="SAM" id="MobiDB-lite"/>
    </source>
</evidence>